<protein>
    <submittedName>
        <fullName evidence="2">Uncharacterized protein</fullName>
    </submittedName>
</protein>
<dbReference type="AlphaFoldDB" id="A0A7S3V3F6"/>
<organism evidence="2">
    <name type="scientific">Aplanochytrium stocchinoi</name>
    <dbReference type="NCBI Taxonomy" id="215587"/>
    <lineage>
        <taxon>Eukaryota</taxon>
        <taxon>Sar</taxon>
        <taxon>Stramenopiles</taxon>
        <taxon>Bigyra</taxon>
        <taxon>Labyrinthulomycetes</taxon>
        <taxon>Thraustochytrida</taxon>
        <taxon>Thraustochytriidae</taxon>
        <taxon>Aplanochytrium</taxon>
    </lineage>
</organism>
<dbReference type="PANTHER" id="PTHR36960:SF1">
    <property type="entry name" value="SI:DKEY-32E6.3"/>
    <property type="match status" value="1"/>
</dbReference>
<feature type="compositionally biased region" description="Basic and acidic residues" evidence="1">
    <location>
        <begin position="205"/>
        <end position="214"/>
    </location>
</feature>
<sequence>MMTTEQPYLQLHFDVNGTMILQDKAIKKSDVKQILKEEFAKRVVGKDAEGKFVWNGNTNWETWEEKYDPEKGDLTFAEFVKKHFKGEDKQKEYQKFIDSPEMAEFRPIIDNLYEQSRVPEDGEENEDQHYYILPSFFQLLNHLIDNNRRFNIILRSYGSEVRLGKLRDELNAFFSGYHPRFKVAVQEDVSSAGSRGSCSEDDAKDEGYGAKDSDAKKSSNLFRRLSSKRRISNIIMAVRDVSELDVLEDAQNERKLESHRNIGILHRDNAGAILSLGITERPPTATEWCDTHTFDIPPGKYEDTRDGRSYYLNEMEKNPEKISVFQGYDAIYERFVSATKERETIAIRDDYPWWKTNHFASTAGKPHLIDPLDDSIHPIFFDDNIKKAQNNTHIIDVLDIRNNENIPFAEANDKYVVAAHPLRALADLDYYVKAVEICEGKRRVTSV</sequence>
<dbReference type="EMBL" id="HBIN01027513">
    <property type="protein sequence ID" value="CAE0449194.1"/>
    <property type="molecule type" value="Transcribed_RNA"/>
</dbReference>
<feature type="region of interest" description="Disordered" evidence="1">
    <location>
        <begin position="192"/>
        <end position="214"/>
    </location>
</feature>
<reference evidence="2" key="1">
    <citation type="submission" date="2021-01" db="EMBL/GenBank/DDBJ databases">
        <authorList>
            <person name="Corre E."/>
            <person name="Pelletier E."/>
            <person name="Niang G."/>
            <person name="Scheremetjew M."/>
            <person name="Finn R."/>
            <person name="Kale V."/>
            <person name="Holt S."/>
            <person name="Cochrane G."/>
            <person name="Meng A."/>
            <person name="Brown T."/>
            <person name="Cohen L."/>
        </authorList>
    </citation>
    <scope>NUCLEOTIDE SEQUENCE</scope>
    <source>
        <strain evidence="2">GSBS06</strain>
    </source>
</reference>
<evidence type="ECO:0000313" key="2">
    <source>
        <dbReference type="EMBL" id="CAE0449194.1"/>
    </source>
</evidence>
<proteinExistence type="predicted"/>
<gene>
    <name evidence="2" type="ORF">ASTO00021_LOCUS19166</name>
</gene>
<accession>A0A7S3V3F6</accession>
<evidence type="ECO:0000256" key="1">
    <source>
        <dbReference type="SAM" id="MobiDB-lite"/>
    </source>
</evidence>
<dbReference type="PANTHER" id="PTHR36960">
    <property type="entry name" value="SI:DKEY-32E6.3"/>
    <property type="match status" value="1"/>
</dbReference>
<name>A0A7S3V3F6_9STRA</name>